<dbReference type="SUPFAM" id="SSF55729">
    <property type="entry name" value="Acyl-CoA N-acyltransferases (Nat)"/>
    <property type="match status" value="1"/>
</dbReference>
<gene>
    <name evidence="1" type="ORF">ACFP1B_18415</name>
</gene>
<organism evidence="1 2">
    <name type="scientific">Streptomyces pulveraceus</name>
    <dbReference type="NCBI Taxonomy" id="68258"/>
    <lineage>
        <taxon>Bacteria</taxon>
        <taxon>Bacillati</taxon>
        <taxon>Actinomycetota</taxon>
        <taxon>Actinomycetes</taxon>
        <taxon>Kitasatosporales</taxon>
        <taxon>Streptomycetaceae</taxon>
        <taxon>Streptomyces</taxon>
    </lineage>
</organism>
<dbReference type="InterPro" id="IPR016181">
    <property type="entry name" value="Acyl_CoA_acyltransferase"/>
</dbReference>
<keyword evidence="1" id="KW-0808">Transferase</keyword>
<protein>
    <submittedName>
        <fullName evidence="1">GNAT family N-acetyltransferase</fullName>
        <ecNumber evidence="1">2.3.-.-</ecNumber>
    </submittedName>
</protein>
<evidence type="ECO:0000313" key="1">
    <source>
        <dbReference type="EMBL" id="MFC5915377.1"/>
    </source>
</evidence>
<dbReference type="RefSeq" id="WP_344511041.1">
    <property type="nucleotide sequence ID" value="NZ_BAAATU010000019.1"/>
</dbReference>
<dbReference type="GO" id="GO:0016746">
    <property type="term" value="F:acyltransferase activity"/>
    <property type="evidence" value="ECO:0007669"/>
    <property type="project" value="UniProtKB-KW"/>
</dbReference>
<dbReference type="Proteomes" id="UP001596200">
    <property type="component" value="Unassembled WGS sequence"/>
</dbReference>
<reference evidence="2" key="1">
    <citation type="journal article" date="2019" name="Int. J. Syst. Evol. Microbiol.">
        <title>The Global Catalogue of Microorganisms (GCM) 10K type strain sequencing project: providing services to taxonomists for standard genome sequencing and annotation.</title>
        <authorList>
            <consortium name="The Broad Institute Genomics Platform"/>
            <consortium name="The Broad Institute Genome Sequencing Center for Infectious Disease"/>
            <person name="Wu L."/>
            <person name="Ma J."/>
        </authorList>
    </citation>
    <scope>NUCLEOTIDE SEQUENCE [LARGE SCALE GENOMIC DNA]</scope>
    <source>
        <strain evidence="2">JCM 4147</strain>
    </source>
</reference>
<sequence>MRDELGLHRAEASTDLENLPSRRVLRHNGLSPYGVAHSLVLLDGS</sequence>
<evidence type="ECO:0000313" key="2">
    <source>
        <dbReference type="Proteomes" id="UP001596200"/>
    </source>
</evidence>
<keyword evidence="2" id="KW-1185">Reference proteome</keyword>
<proteinExistence type="predicted"/>
<name>A0ABW1GP16_9ACTN</name>
<dbReference type="Gene3D" id="3.40.630.30">
    <property type="match status" value="1"/>
</dbReference>
<accession>A0ABW1GP16</accession>
<dbReference type="EC" id="2.3.-.-" evidence="1"/>
<keyword evidence="1" id="KW-0012">Acyltransferase</keyword>
<comment type="caution">
    <text evidence="1">The sequence shown here is derived from an EMBL/GenBank/DDBJ whole genome shotgun (WGS) entry which is preliminary data.</text>
</comment>
<dbReference type="EMBL" id="JBHSPU010000016">
    <property type="protein sequence ID" value="MFC5915377.1"/>
    <property type="molecule type" value="Genomic_DNA"/>
</dbReference>